<dbReference type="Pfam" id="PF01060">
    <property type="entry name" value="TTR-52"/>
    <property type="match status" value="1"/>
</dbReference>
<accession>A0A914W8C2</accession>
<protein>
    <submittedName>
        <fullName evidence="5">Transthyretin-like family protein</fullName>
    </submittedName>
</protein>
<feature type="compositionally biased region" description="Basic and acidic residues" evidence="2">
    <location>
        <begin position="58"/>
        <end position="68"/>
    </location>
</feature>
<dbReference type="AlphaFoldDB" id="A0A914W8C2"/>
<evidence type="ECO:0000313" key="4">
    <source>
        <dbReference type="Proteomes" id="UP000887566"/>
    </source>
</evidence>
<dbReference type="GO" id="GO:0009986">
    <property type="term" value="C:cell surface"/>
    <property type="evidence" value="ECO:0007669"/>
    <property type="project" value="InterPro"/>
</dbReference>
<keyword evidence="3" id="KW-0732">Signal</keyword>
<feature type="chain" id="PRO_5037068591" evidence="3">
    <location>
        <begin position="19"/>
        <end position="139"/>
    </location>
</feature>
<proteinExistence type="inferred from homology"/>
<name>A0A914W8C2_9BILA</name>
<dbReference type="Gene3D" id="2.60.40.3330">
    <property type="match status" value="1"/>
</dbReference>
<comment type="similarity">
    <text evidence="1">Belongs to the nematode transthyretin-like family.</text>
</comment>
<organism evidence="4 5">
    <name type="scientific">Plectus sambesii</name>
    <dbReference type="NCBI Taxonomy" id="2011161"/>
    <lineage>
        <taxon>Eukaryota</taxon>
        <taxon>Metazoa</taxon>
        <taxon>Ecdysozoa</taxon>
        <taxon>Nematoda</taxon>
        <taxon>Chromadorea</taxon>
        <taxon>Plectida</taxon>
        <taxon>Plectina</taxon>
        <taxon>Plectoidea</taxon>
        <taxon>Plectidae</taxon>
        <taxon>Plectus</taxon>
    </lineage>
</organism>
<dbReference type="PANTHER" id="PTHR21700:SF6">
    <property type="entry name" value="TRANSTHYRETIN-LIKE FAMILY PROTEIN"/>
    <property type="match status" value="1"/>
</dbReference>
<dbReference type="WBParaSite" id="PSAMB.scaffold3303size18846.g20985.t1">
    <property type="protein sequence ID" value="PSAMB.scaffold3303size18846.g20985.t1"/>
    <property type="gene ID" value="PSAMB.scaffold3303size18846.g20985"/>
</dbReference>
<feature type="region of interest" description="Disordered" evidence="2">
    <location>
        <begin position="46"/>
        <end position="68"/>
    </location>
</feature>
<dbReference type="Proteomes" id="UP000887566">
    <property type="component" value="Unplaced"/>
</dbReference>
<reference evidence="5" key="1">
    <citation type="submission" date="2022-11" db="UniProtKB">
        <authorList>
            <consortium name="WormBaseParasite"/>
        </authorList>
    </citation>
    <scope>IDENTIFICATION</scope>
</reference>
<evidence type="ECO:0000256" key="1">
    <source>
        <dbReference type="ARBA" id="ARBA00010112"/>
    </source>
</evidence>
<feature type="signal peptide" evidence="3">
    <location>
        <begin position="1"/>
        <end position="18"/>
    </location>
</feature>
<dbReference type="InterPro" id="IPR038479">
    <property type="entry name" value="Transthyretin-like_sf"/>
</dbReference>
<evidence type="ECO:0000256" key="2">
    <source>
        <dbReference type="SAM" id="MobiDB-lite"/>
    </source>
</evidence>
<dbReference type="PANTHER" id="PTHR21700">
    <property type="entry name" value="TRANSTHYRETIN-LIKE FAMILY PROTEIN-RELATED"/>
    <property type="match status" value="1"/>
</dbReference>
<evidence type="ECO:0000256" key="3">
    <source>
        <dbReference type="SAM" id="SignalP"/>
    </source>
</evidence>
<evidence type="ECO:0000313" key="5">
    <source>
        <dbReference type="WBParaSite" id="PSAMB.scaffold3303size18846.g20985.t1"/>
    </source>
</evidence>
<keyword evidence="4" id="KW-1185">Reference proteome</keyword>
<dbReference type="InterPro" id="IPR001534">
    <property type="entry name" value="Transthyretin-like"/>
</dbReference>
<sequence>MKLLLLCSFVLLCGLTSAMRKQGVGVRGKLLCGTQPLANAKVKIVDTDTGPDPDDTLDEKTTDSRGHFQLDGTTRELTDIDPVLYIWHDCYDADTPCQRKVTIKLPKKYIHSGTVENWIELGEMNMEGHFAEEDRECVH</sequence>